<comment type="caution">
    <text evidence="3">The sequence shown here is derived from an EMBL/GenBank/DDBJ whole genome shotgun (WGS) entry which is preliminary data.</text>
</comment>
<proteinExistence type="inferred from homology"/>
<dbReference type="HAMAP" id="MF_00101">
    <property type="entry name" value="AcpS"/>
    <property type="match status" value="1"/>
</dbReference>
<dbReference type="Gene3D" id="3.90.470.20">
    <property type="entry name" value="4'-phosphopantetheinyl transferase domain"/>
    <property type="match status" value="1"/>
</dbReference>
<feature type="domain" description="4'-phosphopantetheinyl transferase" evidence="2">
    <location>
        <begin position="130"/>
        <end position="230"/>
    </location>
</feature>
<evidence type="ECO:0000259" key="2">
    <source>
        <dbReference type="Pfam" id="PF01648"/>
    </source>
</evidence>
<dbReference type="InterPro" id="IPR002582">
    <property type="entry name" value="ACPS"/>
</dbReference>
<dbReference type="GO" id="GO:0008897">
    <property type="term" value="F:holo-[acyl-carrier-protein] synthase activity"/>
    <property type="evidence" value="ECO:0007669"/>
    <property type="project" value="InterPro"/>
</dbReference>
<name>A0AAV9GJ14_9PEZI</name>
<sequence>MGDRNEVKVRYMDKLRVVEEKERKGWEEAWKELEEMGFSKEPPARSAKEGDGGEKVRFLDGLPVVKRRREGRGRLGDGLVRFPLLGRVGAMMPGPRAEAEAEGFVKEAHSETEEEKYVEPLPFPFPILHVGTDIVRISRIEQIMKDKLGRRFLKKLLTKEEALAMWTDGATVTTMRQNEWTLFWWEMVKWKKAERIAGRFAVKEAVMKAHPHRRLTFHDILVFNDKSPVPLGSAGNGVVSDRMERLGSGPPRVYVKGDKEGQPYQEVRVSISHDGDYATAVCMGVEVPPGR</sequence>
<dbReference type="Pfam" id="PF01648">
    <property type="entry name" value="ACPS"/>
    <property type="match status" value="1"/>
</dbReference>
<keyword evidence="4" id="KW-1185">Reference proteome</keyword>
<dbReference type="GO" id="GO:0006633">
    <property type="term" value="P:fatty acid biosynthetic process"/>
    <property type="evidence" value="ECO:0007669"/>
    <property type="project" value="InterPro"/>
</dbReference>
<organism evidence="3 4">
    <name type="scientific">Podospora aff. communis PSN243</name>
    <dbReference type="NCBI Taxonomy" id="3040156"/>
    <lineage>
        <taxon>Eukaryota</taxon>
        <taxon>Fungi</taxon>
        <taxon>Dikarya</taxon>
        <taxon>Ascomycota</taxon>
        <taxon>Pezizomycotina</taxon>
        <taxon>Sordariomycetes</taxon>
        <taxon>Sordariomycetidae</taxon>
        <taxon>Sordariales</taxon>
        <taxon>Podosporaceae</taxon>
        <taxon>Podospora</taxon>
    </lineage>
</organism>
<gene>
    <name evidence="3" type="ORF">QBC34DRAFT_408324</name>
</gene>
<reference evidence="3" key="1">
    <citation type="journal article" date="2023" name="Mol. Phylogenet. Evol.">
        <title>Genome-scale phylogeny and comparative genomics of the fungal order Sordariales.</title>
        <authorList>
            <person name="Hensen N."/>
            <person name="Bonometti L."/>
            <person name="Westerberg I."/>
            <person name="Brannstrom I.O."/>
            <person name="Guillou S."/>
            <person name="Cros-Aarteil S."/>
            <person name="Calhoun S."/>
            <person name="Haridas S."/>
            <person name="Kuo A."/>
            <person name="Mondo S."/>
            <person name="Pangilinan J."/>
            <person name="Riley R."/>
            <person name="LaButti K."/>
            <person name="Andreopoulos B."/>
            <person name="Lipzen A."/>
            <person name="Chen C."/>
            <person name="Yan M."/>
            <person name="Daum C."/>
            <person name="Ng V."/>
            <person name="Clum A."/>
            <person name="Steindorff A."/>
            <person name="Ohm R.A."/>
            <person name="Martin F."/>
            <person name="Silar P."/>
            <person name="Natvig D.O."/>
            <person name="Lalanne C."/>
            <person name="Gautier V."/>
            <person name="Ament-Velasquez S.L."/>
            <person name="Kruys A."/>
            <person name="Hutchinson M.I."/>
            <person name="Powell A.J."/>
            <person name="Barry K."/>
            <person name="Miller A.N."/>
            <person name="Grigoriev I.V."/>
            <person name="Debuchy R."/>
            <person name="Gladieux P."/>
            <person name="Hiltunen Thoren M."/>
            <person name="Johannesson H."/>
        </authorList>
    </citation>
    <scope>NUCLEOTIDE SEQUENCE</scope>
    <source>
        <strain evidence="3">PSN243</strain>
    </source>
</reference>
<evidence type="ECO:0000256" key="1">
    <source>
        <dbReference type="ARBA" id="ARBA00022679"/>
    </source>
</evidence>
<dbReference type="EMBL" id="MU865945">
    <property type="protein sequence ID" value="KAK4448154.1"/>
    <property type="molecule type" value="Genomic_DNA"/>
</dbReference>
<dbReference type="SUPFAM" id="SSF56214">
    <property type="entry name" value="4'-phosphopantetheinyl transferase"/>
    <property type="match status" value="1"/>
</dbReference>
<evidence type="ECO:0000313" key="4">
    <source>
        <dbReference type="Proteomes" id="UP001321760"/>
    </source>
</evidence>
<dbReference type="InterPro" id="IPR037143">
    <property type="entry name" value="4-PPantetheinyl_Trfase_dom_sf"/>
</dbReference>
<dbReference type="Proteomes" id="UP001321760">
    <property type="component" value="Unassembled WGS sequence"/>
</dbReference>
<dbReference type="GO" id="GO:0000287">
    <property type="term" value="F:magnesium ion binding"/>
    <property type="evidence" value="ECO:0007669"/>
    <property type="project" value="InterPro"/>
</dbReference>
<accession>A0AAV9GJ14</accession>
<reference evidence="3" key="2">
    <citation type="submission" date="2023-05" db="EMBL/GenBank/DDBJ databases">
        <authorList>
            <consortium name="Lawrence Berkeley National Laboratory"/>
            <person name="Steindorff A."/>
            <person name="Hensen N."/>
            <person name="Bonometti L."/>
            <person name="Westerberg I."/>
            <person name="Brannstrom I.O."/>
            <person name="Guillou S."/>
            <person name="Cros-Aarteil S."/>
            <person name="Calhoun S."/>
            <person name="Haridas S."/>
            <person name="Kuo A."/>
            <person name="Mondo S."/>
            <person name="Pangilinan J."/>
            <person name="Riley R."/>
            <person name="Labutti K."/>
            <person name="Andreopoulos B."/>
            <person name="Lipzen A."/>
            <person name="Chen C."/>
            <person name="Yanf M."/>
            <person name="Daum C."/>
            <person name="Ng V."/>
            <person name="Clum A."/>
            <person name="Ohm R."/>
            <person name="Martin F."/>
            <person name="Silar P."/>
            <person name="Natvig D."/>
            <person name="Lalanne C."/>
            <person name="Gautier V."/>
            <person name="Ament-Velasquez S.L."/>
            <person name="Kruys A."/>
            <person name="Hutchinson M.I."/>
            <person name="Powell A.J."/>
            <person name="Barry K."/>
            <person name="Miller A.N."/>
            <person name="Grigoriev I.V."/>
            <person name="Debuchy R."/>
            <person name="Gladieux P."/>
            <person name="Thoren M.H."/>
            <person name="Johannesson H."/>
        </authorList>
    </citation>
    <scope>NUCLEOTIDE SEQUENCE</scope>
    <source>
        <strain evidence="3">PSN243</strain>
    </source>
</reference>
<dbReference type="InterPro" id="IPR008278">
    <property type="entry name" value="4-PPantetheinyl_Trfase_dom"/>
</dbReference>
<dbReference type="AlphaFoldDB" id="A0AAV9GJ14"/>
<protein>
    <recommendedName>
        <fullName evidence="2">4'-phosphopantetheinyl transferase domain-containing protein</fullName>
    </recommendedName>
</protein>
<keyword evidence="1" id="KW-0808">Transferase</keyword>
<evidence type="ECO:0000313" key="3">
    <source>
        <dbReference type="EMBL" id="KAK4448154.1"/>
    </source>
</evidence>